<feature type="compositionally biased region" description="Polar residues" evidence="1">
    <location>
        <begin position="242"/>
        <end position="251"/>
    </location>
</feature>
<organism evidence="2">
    <name type="scientific">Eutreptiella gymnastica</name>
    <dbReference type="NCBI Taxonomy" id="73025"/>
    <lineage>
        <taxon>Eukaryota</taxon>
        <taxon>Discoba</taxon>
        <taxon>Euglenozoa</taxon>
        <taxon>Euglenida</taxon>
        <taxon>Spirocuta</taxon>
        <taxon>Euglenophyceae</taxon>
        <taxon>Eutreptiales</taxon>
        <taxon>Eutreptiaceae</taxon>
        <taxon>Eutreptiella</taxon>
    </lineage>
</organism>
<sequence>MRPDISDWRTDMITNLRHATNGTHNCDVLNECAHTLCVCQNLKYCEQCEQHATCCSTNVTNLRACTSVCVTVRAWPWKHNVGAAGSRGKRCRIVTIVGAAGVNAWGLCCKAQRSQEGPWFATAPPPSKALRCFAGPLKASEAGSGWRKPLAPPKWIGSRIGHGNGPLQTLPKWMEAQKSTESLWIGKRSYRSVLVLSPKSPTSALQTAQRQLRSGGRSGGAPGPRHTEAQGPPCTGARLRPNSGTAPNGSRTGLDVSRKTAQKCGSEGIWSSGAHGDRRPQDSATQPIQSSTETGTRHAGRREL</sequence>
<name>A0A7S4FWU9_9EUGL</name>
<feature type="region of interest" description="Disordered" evidence="1">
    <location>
        <begin position="199"/>
        <end position="304"/>
    </location>
</feature>
<feature type="compositionally biased region" description="Polar residues" evidence="1">
    <location>
        <begin position="199"/>
        <end position="212"/>
    </location>
</feature>
<dbReference type="EMBL" id="HBJA01082953">
    <property type="protein sequence ID" value="CAE0817791.1"/>
    <property type="molecule type" value="Transcribed_RNA"/>
</dbReference>
<evidence type="ECO:0000256" key="1">
    <source>
        <dbReference type="SAM" id="MobiDB-lite"/>
    </source>
</evidence>
<feature type="compositionally biased region" description="Polar residues" evidence="1">
    <location>
        <begin position="282"/>
        <end position="294"/>
    </location>
</feature>
<accession>A0A7S4FWU9</accession>
<proteinExistence type="predicted"/>
<reference evidence="2" key="1">
    <citation type="submission" date="2021-01" db="EMBL/GenBank/DDBJ databases">
        <authorList>
            <person name="Corre E."/>
            <person name="Pelletier E."/>
            <person name="Niang G."/>
            <person name="Scheremetjew M."/>
            <person name="Finn R."/>
            <person name="Kale V."/>
            <person name="Holt S."/>
            <person name="Cochrane G."/>
            <person name="Meng A."/>
            <person name="Brown T."/>
            <person name="Cohen L."/>
        </authorList>
    </citation>
    <scope>NUCLEOTIDE SEQUENCE</scope>
    <source>
        <strain evidence="2">CCMP1594</strain>
    </source>
</reference>
<protein>
    <submittedName>
        <fullName evidence="2">Uncharacterized protein</fullName>
    </submittedName>
</protein>
<gene>
    <name evidence="2" type="ORF">EGYM00163_LOCUS28959</name>
</gene>
<dbReference type="AlphaFoldDB" id="A0A7S4FWU9"/>
<evidence type="ECO:0000313" key="2">
    <source>
        <dbReference type="EMBL" id="CAE0817791.1"/>
    </source>
</evidence>